<accession>A0A561WLD3</accession>
<keyword evidence="5" id="KW-0472">Membrane</keyword>
<dbReference type="GO" id="GO:0022857">
    <property type="term" value="F:transmembrane transporter activity"/>
    <property type="evidence" value="ECO:0007669"/>
    <property type="project" value="TreeGrafter"/>
</dbReference>
<evidence type="ECO:0000256" key="1">
    <source>
        <dbReference type="ARBA" id="ARBA00004651"/>
    </source>
</evidence>
<sequence length="965" mass="97475">MALIVRRAAAARGLLAAAAAVMLAAVLLLAGLTAYATVSAGAGVRAAVAAADPAERSVLVRGAPGADPPARDRGVRDAYAPARVSAARYGSGWAVRGATGSAVPDSSGAVYASMTRLDDLSRHAELVSGRWPSGTREVSLAQPAAAALGLTSGTTLRLEDRRSGRVVARRVSGIWRPRDAADPYWLLTPDVAGGRRPQTATYGPIVSSDPGFFAAGASAGWLVEPDLTEPTIGLVRRTSETLTATGADLPRTSGLGTSATVTTGLPQLADRLERADLVRRSTMVTPMLLIVVLGGYALTLVAALLAESRRGETALLRARGASRRQLAGLAAAEGLALVVPAALIGPPAATALLRLRYPQTALDAGVWLVTALVAAGGMVALTAPALRRGGTYVAETAGRNRLPALRRAGLDLAVVALAVLAWLQLRQYSAPTGAGGLGIDPLLAAAPTLGVLTGAVLAVRLLPPVARLTAARLGRGRARAGLLGAWQAGRRAHAGPMVMLALAVAAATVSWCLAATVQQSRADQAVQRVGAELRLVEAGGAAPPGRAEQLAALPGAGAVVPAYRDGVPMTAGTDPAELVAIDAAAATGVVQARRDATGGPPGELLATLAAAAGPAPAATLRAGRISTSGPARTIAVFTGGRRVDLGVSDRGRPVTVAAGSPGLLGFKVQSLDAAPVRWRITGQDVRWRGLAQTGLTVQPAADGTFEVTEALTVTGPAPPRVVPVAVTRAAREALSTVGSLSIGGVAVRVTVVATIDRVPGTTRSAAVLVDRTALDARLFWSFGIVRDTGEWWIGGRPTGTGGLSGLRVLDRRELASGADPFGSAARIALFGAALGAMLLAAAGIAADARATARHRAVELAVLHTLGAGPRLLARSLVVEQALLAGLGALAGLGVGLLVAATMAPLLVLTPAAARPVPDALPQVLWGRTLGSAALLVAVALAVSVITAGSATRRLPAARLRLGADR</sequence>
<evidence type="ECO:0000259" key="7">
    <source>
        <dbReference type="Pfam" id="PF02687"/>
    </source>
</evidence>
<evidence type="ECO:0000256" key="3">
    <source>
        <dbReference type="ARBA" id="ARBA00022692"/>
    </source>
</evidence>
<name>A0A561WLD3_ACTTI</name>
<evidence type="ECO:0000256" key="2">
    <source>
        <dbReference type="ARBA" id="ARBA00022475"/>
    </source>
</evidence>
<keyword evidence="4" id="KW-1133">Transmembrane helix</keyword>
<dbReference type="PANTHER" id="PTHR30572:SF4">
    <property type="entry name" value="ABC TRANSPORTER PERMEASE YTRF"/>
    <property type="match status" value="1"/>
</dbReference>
<dbReference type="RefSeq" id="WP_122977745.1">
    <property type="nucleotide sequence ID" value="NZ_BOMX01000111.1"/>
</dbReference>
<organism evidence="8 9">
    <name type="scientific">Actinoplanes teichomyceticus</name>
    <dbReference type="NCBI Taxonomy" id="1867"/>
    <lineage>
        <taxon>Bacteria</taxon>
        <taxon>Bacillati</taxon>
        <taxon>Actinomycetota</taxon>
        <taxon>Actinomycetes</taxon>
        <taxon>Micromonosporales</taxon>
        <taxon>Micromonosporaceae</taxon>
        <taxon>Actinoplanes</taxon>
    </lineage>
</organism>
<proteinExistence type="inferred from homology"/>
<dbReference type="InterPro" id="IPR050250">
    <property type="entry name" value="Macrolide_Exporter_MacB"/>
</dbReference>
<evidence type="ECO:0000256" key="5">
    <source>
        <dbReference type="ARBA" id="ARBA00023136"/>
    </source>
</evidence>
<comment type="caution">
    <text evidence="8">The sequence shown here is derived from an EMBL/GenBank/DDBJ whole genome shotgun (WGS) entry which is preliminary data.</text>
</comment>
<reference evidence="8 9" key="1">
    <citation type="submission" date="2019-06" db="EMBL/GenBank/DDBJ databases">
        <title>Sequencing the genomes of 1000 actinobacteria strains.</title>
        <authorList>
            <person name="Klenk H.-P."/>
        </authorList>
    </citation>
    <scope>NUCLEOTIDE SEQUENCE [LARGE SCALE GENOMIC DNA]</scope>
    <source>
        <strain evidence="8 9">DSM 43866</strain>
    </source>
</reference>
<dbReference type="GO" id="GO:0005886">
    <property type="term" value="C:plasma membrane"/>
    <property type="evidence" value="ECO:0007669"/>
    <property type="project" value="UniProtKB-SubCell"/>
</dbReference>
<gene>
    <name evidence="8" type="ORF">FHX34_1021229</name>
</gene>
<dbReference type="Pfam" id="PF02687">
    <property type="entry name" value="FtsX"/>
    <property type="match status" value="2"/>
</dbReference>
<feature type="domain" description="ABC3 transporter permease C-terminal" evidence="7">
    <location>
        <begin position="832"/>
        <end position="951"/>
    </location>
</feature>
<dbReference type="EMBL" id="VIWY01000002">
    <property type="protein sequence ID" value="TWG24669.1"/>
    <property type="molecule type" value="Genomic_DNA"/>
</dbReference>
<dbReference type="AlphaFoldDB" id="A0A561WLD3"/>
<evidence type="ECO:0000256" key="6">
    <source>
        <dbReference type="ARBA" id="ARBA00038076"/>
    </source>
</evidence>
<feature type="domain" description="ABC3 transporter permease C-terminal" evidence="7">
    <location>
        <begin position="287"/>
        <end position="356"/>
    </location>
</feature>
<evidence type="ECO:0000256" key="4">
    <source>
        <dbReference type="ARBA" id="ARBA00022989"/>
    </source>
</evidence>
<evidence type="ECO:0000313" key="8">
    <source>
        <dbReference type="EMBL" id="TWG24669.1"/>
    </source>
</evidence>
<keyword evidence="2" id="KW-1003">Cell membrane</keyword>
<comment type="similarity">
    <text evidence="6">Belongs to the ABC-4 integral membrane protein family.</text>
</comment>
<dbReference type="PANTHER" id="PTHR30572">
    <property type="entry name" value="MEMBRANE COMPONENT OF TRANSPORTER-RELATED"/>
    <property type="match status" value="1"/>
</dbReference>
<evidence type="ECO:0000313" key="9">
    <source>
        <dbReference type="Proteomes" id="UP000320239"/>
    </source>
</evidence>
<keyword evidence="3" id="KW-0812">Transmembrane</keyword>
<dbReference type="Proteomes" id="UP000320239">
    <property type="component" value="Unassembled WGS sequence"/>
</dbReference>
<dbReference type="InterPro" id="IPR003838">
    <property type="entry name" value="ABC3_permease_C"/>
</dbReference>
<keyword evidence="9" id="KW-1185">Reference proteome</keyword>
<comment type="subcellular location">
    <subcellularLocation>
        <location evidence="1">Cell membrane</location>
        <topology evidence="1">Multi-pass membrane protein</topology>
    </subcellularLocation>
</comment>
<protein>
    <submittedName>
        <fullName evidence="8">FtsX-like permease family protein</fullName>
    </submittedName>
</protein>